<dbReference type="STRING" id="1427518.XSR1_640003"/>
<accession>W1J531</accession>
<protein>
    <submittedName>
        <fullName evidence="1">Uncharacterized protein</fullName>
    </submittedName>
</protein>
<reference evidence="1" key="1">
    <citation type="submission" date="2013-11" db="EMBL/GenBank/DDBJ databases">
        <title>Draft genome sequence and annotation of the entomopathogenic bacteria, Xenorhabdus cabanillasi strain JM26 and Xenorhabdus szentirmai strain DSM 16338.</title>
        <authorList>
            <person name="Gualtieri M."/>
            <person name="Ogier J.C."/>
            <person name="Pages S."/>
            <person name="Givaudan A."/>
            <person name="Gaudriault S."/>
        </authorList>
    </citation>
    <scope>NUCLEOTIDE SEQUENCE [LARGE SCALE GENOMIC DNA]</scope>
    <source>
        <strain evidence="1">DSM 16338</strain>
    </source>
</reference>
<name>W1J531_9GAMM</name>
<keyword evidence="2" id="KW-1185">Reference proteome</keyword>
<evidence type="ECO:0000313" key="2">
    <source>
        <dbReference type="Proteomes" id="UP000019202"/>
    </source>
</evidence>
<comment type="caution">
    <text evidence="1">The sequence shown here is derived from an EMBL/GenBank/DDBJ whole genome shotgun (WGS) entry which is preliminary data.</text>
</comment>
<dbReference type="OrthoDB" id="7058601at2"/>
<dbReference type="EMBL" id="CBXF010000126">
    <property type="protein sequence ID" value="CDL85173.1"/>
    <property type="molecule type" value="Genomic_DNA"/>
</dbReference>
<proteinExistence type="predicted"/>
<dbReference type="Proteomes" id="UP000019202">
    <property type="component" value="Unassembled WGS sequence"/>
</dbReference>
<dbReference type="RefSeq" id="WP_038241268.1">
    <property type="nucleotide sequence ID" value="NZ_CAWLWS010000126.1"/>
</dbReference>
<sequence length="162" mass="18577">MFVKDSRAVFYFSLEDKCRELDVFKFPLKDKGITLDAFNVLLKDKSKSMAYGDTLCESIAIPPEEIFGYESMGGCFFKGMHIVESYLKYKDMFKGNDETFPIPIVVNKNFKSECEVECMEVNFEWRNKSYLIVTQFFAGGVTTLSFTQDDSGTKVITEYAPD</sequence>
<evidence type="ECO:0000313" key="1">
    <source>
        <dbReference type="EMBL" id="CDL85173.1"/>
    </source>
</evidence>
<dbReference type="AlphaFoldDB" id="W1J531"/>
<gene>
    <name evidence="1" type="ORF">XSR1_640003</name>
</gene>
<organism evidence="1 2">
    <name type="scientific">Xenorhabdus szentirmaii DSM 16338</name>
    <dbReference type="NCBI Taxonomy" id="1427518"/>
    <lineage>
        <taxon>Bacteria</taxon>
        <taxon>Pseudomonadati</taxon>
        <taxon>Pseudomonadota</taxon>
        <taxon>Gammaproteobacteria</taxon>
        <taxon>Enterobacterales</taxon>
        <taxon>Morganellaceae</taxon>
        <taxon>Xenorhabdus</taxon>
    </lineage>
</organism>